<evidence type="ECO:0000313" key="2">
    <source>
        <dbReference type="Proteomes" id="UP000554286"/>
    </source>
</evidence>
<organism evidence="1 2">
    <name type="scientific">Roseospira visakhapatnamensis</name>
    <dbReference type="NCBI Taxonomy" id="390880"/>
    <lineage>
        <taxon>Bacteria</taxon>
        <taxon>Pseudomonadati</taxon>
        <taxon>Pseudomonadota</taxon>
        <taxon>Alphaproteobacteria</taxon>
        <taxon>Rhodospirillales</taxon>
        <taxon>Rhodospirillaceae</taxon>
        <taxon>Roseospira</taxon>
    </lineage>
</organism>
<dbReference type="SUPFAM" id="SSF52317">
    <property type="entry name" value="Class I glutamine amidotransferase-like"/>
    <property type="match status" value="1"/>
</dbReference>
<comment type="caution">
    <text evidence="1">The sequence shown here is derived from an EMBL/GenBank/DDBJ whole genome shotgun (WGS) entry which is preliminary data.</text>
</comment>
<keyword evidence="2" id="KW-1185">Reference proteome</keyword>
<dbReference type="EMBL" id="JACIGK010000007">
    <property type="protein sequence ID" value="MBB4265587.1"/>
    <property type="molecule type" value="Genomic_DNA"/>
</dbReference>
<name>A0A7W6RC06_9PROT</name>
<dbReference type="InterPro" id="IPR011697">
    <property type="entry name" value="Peptidase_C26"/>
</dbReference>
<dbReference type="InterPro" id="IPR044668">
    <property type="entry name" value="PuuD-like"/>
</dbReference>
<dbReference type="PROSITE" id="PS51273">
    <property type="entry name" value="GATASE_TYPE_1"/>
    <property type="match status" value="1"/>
</dbReference>
<keyword evidence="1" id="KW-0315">Glutamine amidotransferase</keyword>
<evidence type="ECO:0000313" key="1">
    <source>
        <dbReference type="EMBL" id="MBB4265587.1"/>
    </source>
</evidence>
<keyword evidence="1" id="KW-0808">Transferase</keyword>
<gene>
    <name evidence="1" type="ORF">GGD89_001209</name>
</gene>
<dbReference type="Proteomes" id="UP000554286">
    <property type="component" value="Unassembled WGS sequence"/>
</dbReference>
<sequence>MTSLDGPRAPVIGITADAEDGGGYSALPWYALRQNYAAVVTAAGGVPLILPHEPAATDHYLGLIDGLMVTGGAFDVDPVLFGAEARHDSVTLKTARTDFELAILRGALGRDMPVLGICGGQQLLAVALGGALIQHIPDAVPHALAHEQPNPRTEPGHTVTIAPDTLLARIAGAATAAVNSAHHQAVAAVPAPVIVNAWTEDDGVIEGIEDPTRRFCLGVQWHPEYAIDPADTAILRAFVRAAAGERV</sequence>
<proteinExistence type="predicted"/>
<protein>
    <submittedName>
        <fullName evidence="1">Putative glutamine amidotransferase</fullName>
    </submittedName>
</protein>
<dbReference type="GO" id="GO:0033969">
    <property type="term" value="F:gamma-glutamyl-gamma-aminobutyrate hydrolase activity"/>
    <property type="evidence" value="ECO:0007669"/>
    <property type="project" value="TreeGrafter"/>
</dbReference>
<dbReference type="Gene3D" id="3.40.50.880">
    <property type="match status" value="1"/>
</dbReference>
<dbReference type="AlphaFoldDB" id="A0A7W6RC06"/>
<dbReference type="InterPro" id="IPR029062">
    <property type="entry name" value="Class_I_gatase-like"/>
</dbReference>
<dbReference type="RefSeq" id="WP_184043212.1">
    <property type="nucleotide sequence ID" value="NZ_JACIGK010000007.1"/>
</dbReference>
<dbReference type="Pfam" id="PF07722">
    <property type="entry name" value="Peptidase_C26"/>
    <property type="match status" value="1"/>
</dbReference>
<dbReference type="CDD" id="cd01745">
    <property type="entry name" value="GATase1_2"/>
    <property type="match status" value="1"/>
</dbReference>
<dbReference type="PANTHER" id="PTHR43235">
    <property type="entry name" value="GLUTAMINE AMIDOTRANSFERASE PB2B2.05-RELATED"/>
    <property type="match status" value="1"/>
</dbReference>
<accession>A0A7W6RC06</accession>
<dbReference type="GO" id="GO:0006598">
    <property type="term" value="P:polyamine catabolic process"/>
    <property type="evidence" value="ECO:0007669"/>
    <property type="project" value="TreeGrafter"/>
</dbReference>
<dbReference type="GO" id="GO:0016740">
    <property type="term" value="F:transferase activity"/>
    <property type="evidence" value="ECO:0007669"/>
    <property type="project" value="UniProtKB-KW"/>
</dbReference>
<dbReference type="PANTHER" id="PTHR43235:SF1">
    <property type="entry name" value="GLUTAMINE AMIDOTRANSFERASE PB2B2.05-RELATED"/>
    <property type="match status" value="1"/>
</dbReference>
<dbReference type="GO" id="GO:0005829">
    <property type="term" value="C:cytosol"/>
    <property type="evidence" value="ECO:0007669"/>
    <property type="project" value="TreeGrafter"/>
</dbReference>
<reference evidence="1 2" key="1">
    <citation type="submission" date="2020-08" db="EMBL/GenBank/DDBJ databases">
        <title>Genome sequencing of Purple Non-Sulfur Bacteria from various extreme environments.</title>
        <authorList>
            <person name="Mayer M."/>
        </authorList>
    </citation>
    <scope>NUCLEOTIDE SEQUENCE [LARGE SCALE GENOMIC DNA]</scope>
    <source>
        <strain evidence="1 2">JA131</strain>
    </source>
</reference>